<feature type="signal peptide" evidence="1">
    <location>
        <begin position="1"/>
        <end position="28"/>
    </location>
</feature>
<dbReference type="AlphaFoldDB" id="A0A1B1AYP7"/>
<evidence type="ECO:0000313" key="2">
    <source>
        <dbReference type="EMBL" id="ANP51706.1"/>
    </source>
</evidence>
<evidence type="ECO:0000313" key="3">
    <source>
        <dbReference type="Proteomes" id="UP000092659"/>
    </source>
</evidence>
<dbReference type="KEGG" id="sgs:AVL59_20820"/>
<evidence type="ECO:0000256" key="1">
    <source>
        <dbReference type="SAM" id="SignalP"/>
    </source>
</evidence>
<name>A0A1B1AYP7_9ACTN</name>
<sequence>MSAASTTRCFLMSAIFSRFSLISDFWYADSTANHTPTTFTFPLQATSVSACAISADVGSGALMEGRSAAFKGSARWYPCAFMQADQREKTALTRESARESSKLFPLIVLVVLSAADSEPRTLPL</sequence>
<gene>
    <name evidence="2" type="ORF">AVL59_20820</name>
</gene>
<proteinExistence type="predicted"/>
<keyword evidence="1" id="KW-0732">Signal</keyword>
<reference evidence="2 3" key="1">
    <citation type="submission" date="2016-06" db="EMBL/GenBank/DDBJ databases">
        <title>Complete genome sequence of Streptomyces griseochromogenes ATCC 14511, the Blasticidin S producer.</title>
        <authorList>
            <person name="Wu L."/>
        </authorList>
    </citation>
    <scope>NUCLEOTIDE SEQUENCE [LARGE SCALE GENOMIC DNA]</scope>
    <source>
        <strain evidence="2 3">ATCC 14511</strain>
    </source>
</reference>
<evidence type="ECO:0008006" key="4">
    <source>
        <dbReference type="Google" id="ProtNLM"/>
    </source>
</evidence>
<organism evidence="2 3">
    <name type="scientific">Streptomyces griseochromogenes</name>
    <dbReference type="NCBI Taxonomy" id="68214"/>
    <lineage>
        <taxon>Bacteria</taxon>
        <taxon>Bacillati</taxon>
        <taxon>Actinomycetota</taxon>
        <taxon>Actinomycetes</taxon>
        <taxon>Kitasatosporales</taxon>
        <taxon>Streptomycetaceae</taxon>
        <taxon>Streptomyces</taxon>
    </lineage>
</organism>
<protein>
    <recommendedName>
        <fullName evidence="4">Secreted protein</fullName>
    </recommendedName>
</protein>
<dbReference type="EMBL" id="CP016279">
    <property type="protein sequence ID" value="ANP51706.1"/>
    <property type="molecule type" value="Genomic_DNA"/>
</dbReference>
<feature type="chain" id="PRO_5008519352" description="Secreted protein" evidence="1">
    <location>
        <begin position="29"/>
        <end position="124"/>
    </location>
</feature>
<accession>A0A1B1AYP7</accession>
<dbReference type="Proteomes" id="UP000092659">
    <property type="component" value="Chromosome"/>
</dbReference>